<feature type="region of interest" description="Disordered" evidence="1">
    <location>
        <begin position="65"/>
        <end position="93"/>
    </location>
</feature>
<organism evidence="2 3">
    <name type="scientific">Cylicocyclus nassatus</name>
    <name type="common">Nematode worm</name>
    <dbReference type="NCBI Taxonomy" id="53992"/>
    <lineage>
        <taxon>Eukaryota</taxon>
        <taxon>Metazoa</taxon>
        <taxon>Ecdysozoa</taxon>
        <taxon>Nematoda</taxon>
        <taxon>Chromadorea</taxon>
        <taxon>Rhabditida</taxon>
        <taxon>Rhabditina</taxon>
        <taxon>Rhabditomorpha</taxon>
        <taxon>Strongyloidea</taxon>
        <taxon>Strongylidae</taxon>
        <taxon>Cylicocyclus</taxon>
    </lineage>
</organism>
<sequence length="202" mass="22412">MATASADELSSPFLSKMLGKLQVLSTNLRCTKQSNGKYLYEYSIQVHPEQEDEDLADILRPEGVTKAESADGSTHANSTYASSGENQSTTSSVNRSYHSEINCVYMVTVRFVLFHRNINGKAQATTRAEFSSRVPVRQVIEYFRSETAVDHHGEFKPRLAYSIGRGYDKTYPLTSDDLDKPLSELIGEGNDVNTLSIIADVC</sequence>
<dbReference type="AlphaFoldDB" id="A0AA36DKT2"/>
<accession>A0AA36DKT2</accession>
<feature type="compositionally biased region" description="Polar residues" evidence="1">
    <location>
        <begin position="71"/>
        <end position="93"/>
    </location>
</feature>
<reference evidence="2" key="1">
    <citation type="submission" date="2023-07" db="EMBL/GenBank/DDBJ databases">
        <authorList>
            <consortium name="CYATHOMIX"/>
        </authorList>
    </citation>
    <scope>NUCLEOTIDE SEQUENCE</scope>
    <source>
        <strain evidence="2">N/A</strain>
    </source>
</reference>
<protein>
    <submittedName>
        <fullName evidence="2">Uncharacterized protein</fullName>
    </submittedName>
</protein>
<dbReference type="Proteomes" id="UP001176961">
    <property type="component" value="Unassembled WGS sequence"/>
</dbReference>
<evidence type="ECO:0000256" key="1">
    <source>
        <dbReference type="SAM" id="MobiDB-lite"/>
    </source>
</evidence>
<dbReference type="InterPro" id="IPR007465">
    <property type="entry name" value="DUF508"/>
</dbReference>
<comment type="caution">
    <text evidence="2">The sequence shown here is derived from an EMBL/GenBank/DDBJ whole genome shotgun (WGS) entry which is preliminary data.</text>
</comment>
<gene>
    <name evidence="2" type="ORF">CYNAS_LOCUS182</name>
</gene>
<evidence type="ECO:0000313" key="2">
    <source>
        <dbReference type="EMBL" id="CAJ0588199.1"/>
    </source>
</evidence>
<name>A0AA36DKT2_CYLNA</name>
<dbReference type="EMBL" id="CATQJL010000001">
    <property type="protein sequence ID" value="CAJ0588199.1"/>
    <property type="molecule type" value="Genomic_DNA"/>
</dbReference>
<proteinExistence type="predicted"/>
<evidence type="ECO:0000313" key="3">
    <source>
        <dbReference type="Proteomes" id="UP001176961"/>
    </source>
</evidence>
<dbReference type="Pfam" id="PF04370">
    <property type="entry name" value="DUF508"/>
    <property type="match status" value="1"/>
</dbReference>
<keyword evidence="3" id="KW-1185">Reference proteome</keyword>